<dbReference type="GO" id="GO:0008033">
    <property type="term" value="P:tRNA processing"/>
    <property type="evidence" value="ECO:0007669"/>
    <property type="project" value="UniProtKB-KW"/>
</dbReference>
<keyword evidence="2" id="KW-0436">Ligase</keyword>
<keyword evidence="3" id="KW-0819">tRNA processing</keyword>
<evidence type="ECO:0000256" key="3">
    <source>
        <dbReference type="ARBA" id="ARBA00022694"/>
    </source>
</evidence>
<dbReference type="SUPFAM" id="SSF52402">
    <property type="entry name" value="Adenine nucleotide alpha hydrolases-like"/>
    <property type="match status" value="1"/>
</dbReference>
<evidence type="ECO:0000256" key="6">
    <source>
        <dbReference type="ARBA" id="ARBA00048539"/>
    </source>
</evidence>
<accession>W3WZ42</accession>
<dbReference type="InterPro" id="IPR011063">
    <property type="entry name" value="TilS/TtcA_N"/>
</dbReference>
<dbReference type="PANTHER" id="PTHR43033">
    <property type="entry name" value="TRNA(ILE)-LYSIDINE SYNTHASE-RELATED"/>
    <property type="match status" value="1"/>
</dbReference>
<evidence type="ECO:0000256" key="7">
    <source>
        <dbReference type="SAM" id="MobiDB-lite"/>
    </source>
</evidence>
<keyword evidence="4" id="KW-0547">Nucleotide-binding</keyword>
<sequence length="1195" mass="136309">MINLPVYSATLAPQFNLDNDNAVSAINITIKVYTSAAKAGQPLVMLPLNVGTTPTLRYDGEALSASDAAGPLALTIRDTAEANSERYWCPARNPQGEIVLRCTAVPRETDAKTPSGPRIDLRMDQGGVIGLGSGFLPYPAGTDKWEFRIDWQVPVSAPAGTQVVCSLGDGLCSRDTGSPDNVLATAVFAVGPLQRYPAWETTQGNQASSQRFGMYWMGTLPYNVNRLGPLVDSIFRSIAGFFGDNSEPFRVFIRKVWTGHGGTGGYRSFLLEYYDGVTDEQTEDSLIDLLAHETVHEYPLMIPERNEDVWYNEGVANYYGVIAPYVGGAVDRKYLVKALNDQAQAYYTSTTVNLSYQYVLDHYWDDFSVTKTPYNRGFIFLAQQQGRINRATGGRKSIDDIVRVLYQYRFRGQEHSVDDFYQILTDFIGESIVQKDREAMENGHLIVPLEDCFAKYGLRLVRKDAEQFEPGFDLKSLRNLKITGRQSTWYGMRAVQQVLHRSAKAISPSEFYDAVREACKPRFSEARVVRNHRPVALGISGGVDSMALAFLCSQLRKKRTELMIADNRLQTFRGFVVDHMLREGSYEEAFNVSRAVRKLGVTCEVHQASWTRELGPDVDRNNLPNLESAARRVRYRRLGRLCAYRHISSLMLAHHEDDQYETVLMRLMAGHRNRALRGMRKAAAIPECEGLHGAFDSGWVDDQRRQRPNNQLTRIQRKYLMHDLQLSIGSLEDTEAFSSQQLDNLLLDDDLPGMDDWSFGSMPVEDGGVSVYRPLLEFSKDRLIATCLENDVPWFEDHTNKDPTLTTRNSIRHMYRSCELPRALQKPRIIALSKEWQRRAAAQDAEAKRLVQRMTLHNFEPHAGTLVVQFPKLSVSRPSRYSRTTERYQRRRSYMRLMAALAIQRVIALVSPELQAPPVANLQNVVSRLFPALSEANGKNDSAPKGFNIAGLHFMPIESTPQTVNRRGQSHQRTWYISRQPYPASMPLPQLRVSYWSAGRPGKRWARRDHWRWSTWLPWYFWDNRYWIRLTHRLPYRVVVMPFLIEHAKQFRESLSPQNRDRLASVLKEIAPGKVRYTLPAIYSEEYLDLDNIVPRKGYPVPEGQYTEGVRLPKRERSKPQPLAPVDPSKMRLLALPTLDVQIPGLEKWLLYETRHQRADRNTLRAMADYSKGSFSSSRTFQAGKMSSSKRRRRS</sequence>
<dbReference type="eggNOG" id="ENOG502QQNE">
    <property type="taxonomic scope" value="Eukaryota"/>
</dbReference>
<dbReference type="PANTHER" id="PTHR43033:SF1">
    <property type="entry name" value="TRNA(ILE)-LYSIDINE SYNTHASE-RELATED"/>
    <property type="match status" value="1"/>
</dbReference>
<dbReference type="SUPFAM" id="SSF55486">
    <property type="entry name" value="Metalloproteases ('zincins'), catalytic domain"/>
    <property type="match status" value="1"/>
</dbReference>
<dbReference type="InterPro" id="IPR012795">
    <property type="entry name" value="tRNA_Ile_lys_synt_N"/>
</dbReference>
<evidence type="ECO:0000256" key="1">
    <source>
        <dbReference type="ARBA" id="ARBA00013267"/>
    </source>
</evidence>
<evidence type="ECO:0000259" key="8">
    <source>
        <dbReference type="Pfam" id="PF01171"/>
    </source>
</evidence>
<dbReference type="InterPro" id="IPR012094">
    <property type="entry name" value="tRNA_Ile_lys_synt"/>
</dbReference>
<dbReference type="Pfam" id="PF01171">
    <property type="entry name" value="ATP_bind_3"/>
    <property type="match status" value="2"/>
</dbReference>
<dbReference type="Gene3D" id="1.10.390.10">
    <property type="entry name" value="Neutral Protease Domain 2"/>
    <property type="match status" value="1"/>
</dbReference>
<dbReference type="GO" id="GO:0032267">
    <property type="term" value="F:tRNA(Ile)-lysidine synthase activity"/>
    <property type="evidence" value="ECO:0007669"/>
    <property type="project" value="UniProtKB-EC"/>
</dbReference>
<dbReference type="Gene3D" id="3.40.50.620">
    <property type="entry name" value="HUPs"/>
    <property type="match status" value="1"/>
</dbReference>
<dbReference type="CDD" id="cd01992">
    <property type="entry name" value="TilS_N"/>
    <property type="match status" value="1"/>
</dbReference>
<dbReference type="AlphaFoldDB" id="W3WZ42"/>
<dbReference type="OrthoDB" id="434144at2759"/>
<gene>
    <name evidence="9" type="ORF">PFICI_08978</name>
</gene>
<dbReference type="Proteomes" id="UP000030651">
    <property type="component" value="Unassembled WGS sequence"/>
</dbReference>
<protein>
    <recommendedName>
        <fullName evidence="1">tRNA(Ile)-lysidine synthetase</fullName>
        <ecNumber evidence="1">6.3.4.19</ecNumber>
    </recommendedName>
</protein>
<dbReference type="InterPro" id="IPR014729">
    <property type="entry name" value="Rossmann-like_a/b/a_fold"/>
</dbReference>
<dbReference type="KEGG" id="pfy:PFICI_08978"/>
<name>W3WZ42_PESFW</name>
<dbReference type="GeneID" id="19273991"/>
<comment type="catalytic activity">
    <reaction evidence="6">
        <text>cytidine(34) in tRNA(Ile2) + L-lysine + ATP = lysidine(34) in tRNA(Ile2) + AMP + diphosphate + H(+)</text>
        <dbReference type="Rhea" id="RHEA:43744"/>
        <dbReference type="Rhea" id="RHEA-COMP:10625"/>
        <dbReference type="Rhea" id="RHEA-COMP:10670"/>
        <dbReference type="ChEBI" id="CHEBI:15378"/>
        <dbReference type="ChEBI" id="CHEBI:30616"/>
        <dbReference type="ChEBI" id="CHEBI:32551"/>
        <dbReference type="ChEBI" id="CHEBI:33019"/>
        <dbReference type="ChEBI" id="CHEBI:82748"/>
        <dbReference type="ChEBI" id="CHEBI:83665"/>
        <dbReference type="ChEBI" id="CHEBI:456215"/>
        <dbReference type="EC" id="6.3.4.19"/>
    </reaction>
</comment>
<keyword evidence="10" id="KW-1185">Reference proteome</keyword>
<feature type="domain" description="tRNA(Ile)-lysidine/2-thiocytidine synthase N-terminal" evidence="8">
    <location>
        <begin position="766"/>
        <end position="813"/>
    </location>
</feature>
<evidence type="ECO:0000256" key="2">
    <source>
        <dbReference type="ARBA" id="ARBA00022598"/>
    </source>
</evidence>
<evidence type="ECO:0000256" key="5">
    <source>
        <dbReference type="ARBA" id="ARBA00022840"/>
    </source>
</evidence>
<feature type="region of interest" description="Disordered" evidence="7">
    <location>
        <begin position="1175"/>
        <end position="1195"/>
    </location>
</feature>
<dbReference type="HOGENOM" id="CLU_271380_0_0_1"/>
<organism evidence="9 10">
    <name type="scientific">Pestalotiopsis fici (strain W106-1 / CGMCC3.15140)</name>
    <dbReference type="NCBI Taxonomy" id="1229662"/>
    <lineage>
        <taxon>Eukaryota</taxon>
        <taxon>Fungi</taxon>
        <taxon>Dikarya</taxon>
        <taxon>Ascomycota</taxon>
        <taxon>Pezizomycotina</taxon>
        <taxon>Sordariomycetes</taxon>
        <taxon>Xylariomycetidae</taxon>
        <taxon>Amphisphaeriales</taxon>
        <taxon>Sporocadaceae</taxon>
        <taxon>Pestalotiopsis</taxon>
    </lineage>
</organism>
<proteinExistence type="inferred from homology"/>
<dbReference type="RefSeq" id="XP_007835750.1">
    <property type="nucleotide sequence ID" value="XM_007837559.1"/>
</dbReference>
<dbReference type="HAMAP" id="MF_01161">
    <property type="entry name" value="tRNA_Ile_lys_synt"/>
    <property type="match status" value="1"/>
</dbReference>
<evidence type="ECO:0000313" key="9">
    <source>
        <dbReference type="EMBL" id="ETS79125.1"/>
    </source>
</evidence>
<dbReference type="EMBL" id="KI912114">
    <property type="protein sequence ID" value="ETS79125.1"/>
    <property type="molecule type" value="Genomic_DNA"/>
</dbReference>
<feature type="domain" description="tRNA(Ile)-lysidine/2-thiocytidine synthase N-terminal" evidence="8">
    <location>
        <begin position="535"/>
        <end position="684"/>
    </location>
</feature>
<reference evidence="10" key="1">
    <citation type="journal article" date="2015" name="BMC Genomics">
        <title>Genomic and transcriptomic analysis of the endophytic fungus Pestalotiopsis fici reveals its lifestyle and high potential for synthesis of natural products.</title>
        <authorList>
            <person name="Wang X."/>
            <person name="Zhang X."/>
            <person name="Liu L."/>
            <person name="Xiang M."/>
            <person name="Wang W."/>
            <person name="Sun X."/>
            <person name="Che Y."/>
            <person name="Guo L."/>
            <person name="Liu G."/>
            <person name="Guo L."/>
            <person name="Wang C."/>
            <person name="Yin W.B."/>
            <person name="Stadler M."/>
            <person name="Zhang X."/>
            <person name="Liu X."/>
        </authorList>
    </citation>
    <scope>NUCLEOTIDE SEQUENCE [LARGE SCALE GENOMIC DNA]</scope>
    <source>
        <strain evidence="10">W106-1 / CGMCC3.15140</strain>
    </source>
</reference>
<dbReference type="EC" id="6.3.4.19" evidence="1"/>
<dbReference type="InterPro" id="IPR027268">
    <property type="entry name" value="Peptidase_M4/M1_CTD_sf"/>
</dbReference>
<dbReference type="GO" id="GO:0005524">
    <property type="term" value="F:ATP binding"/>
    <property type="evidence" value="ECO:0007669"/>
    <property type="project" value="UniProtKB-KW"/>
</dbReference>
<evidence type="ECO:0000313" key="10">
    <source>
        <dbReference type="Proteomes" id="UP000030651"/>
    </source>
</evidence>
<keyword evidence="5" id="KW-0067">ATP-binding</keyword>
<dbReference type="STRING" id="1229662.W3WZ42"/>
<dbReference type="InParanoid" id="W3WZ42"/>
<evidence type="ECO:0000256" key="4">
    <source>
        <dbReference type="ARBA" id="ARBA00022741"/>
    </source>
</evidence>